<keyword evidence="4" id="KW-0645">Protease</keyword>
<keyword evidence="3" id="KW-0121">Carboxypeptidase</keyword>
<dbReference type="Gene3D" id="6.10.250.940">
    <property type="match status" value="1"/>
</dbReference>
<proteinExistence type="inferred from homology"/>
<evidence type="ECO:0000256" key="3">
    <source>
        <dbReference type="ARBA" id="ARBA00022645"/>
    </source>
</evidence>
<organism evidence="12 13">
    <name type="scientific">Aegilops tauschii subsp. strangulata</name>
    <name type="common">Goatgrass</name>
    <dbReference type="NCBI Taxonomy" id="200361"/>
    <lineage>
        <taxon>Eukaryota</taxon>
        <taxon>Viridiplantae</taxon>
        <taxon>Streptophyta</taxon>
        <taxon>Embryophyta</taxon>
        <taxon>Tracheophyta</taxon>
        <taxon>Spermatophyta</taxon>
        <taxon>Magnoliopsida</taxon>
        <taxon>Liliopsida</taxon>
        <taxon>Poales</taxon>
        <taxon>Poaceae</taxon>
        <taxon>BOP clade</taxon>
        <taxon>Pooideae</taxon>
        <taxon>Triticodae</taxon>
        <taxon>Triticeae</taxon>
        <taxon>Triticinae</taxon>
        <taxon>Aegilops</taxon>
    </lineage>
</organism>
<protein>
    <recommendedName>
        <fullName evidence="9">carboxypeptidase D</fullName>
        <ecNumber evidence="9">3.4.16.6</ecNumber>
    </recommendedName>
</protein>
<feature type="region of interest" description="Disordered" evidence="11">
    <location>
        <begin position="102"/>
        <end position="132"/>
    </location>
</feature>
<evidence type="ECO:0000313" key="12">
    <source>
        <dbReference type="EnsemblPlants" id="AET1Gv20213600.6"/>
    </source>
</evidence>
<accession>A0A452XY56</accession>
<feature type="region of interest" description="Disordered" evidence="11">
    <location>
        <begin position="1"/>
        <end position="50"/>
    </location>
</feature>
<reference evidence="13" key="1">
    <citation type="journal article" date="2014" name="Science">
        <title>Ancient hybridizations among the ancestral genomes of bread wheat.</title>
        <authorList>
            <consortium name="International Wheat Genome Sequencing Consortium,"/>
            <person name="Marcussen T."/>
            <person name="Sandve S.R."/>
            <person name="Heier L."/>
            <person name="Spannagl M."/>
            <person name="Pfeifer M."/>
            <person name="Jakobsen K.S."/>
            <person name="Wulff B.B."/>
            <person name="Steuernagel B."/>
            <person name="Mayer K.F."/>
            <person name="Olsen O.A."/>
        </authorList>
    </citation>
    <scope>NUCLEOTIDE SEQUENCE [LARGE SCALE GENOMIC DNA]</scope>
    <source>
        <strain evidence="13">cv. AL8/78</strain>
    </source>
</reference>
<keyword evidence="5" id="KW-0378">Hydrolase</keyword>
<dbReference type="GO" id="GO:0006508">
    <property type="term" value="P:proteolysis"/>
    <property type="evidence" value="ECO:0007669"/>
    <property type="project" value="UniProtKB-KW"/>
</dbReference>
<dbReference type="AlphaFoldDB" id="A0A452XY56"/>
<dbReference type="Gene3D" id="3.40.50.11320">
    <property type="match status" value="1"/>
</dbReference>
<feature type="compositionally biased region" description="Basic residues" evidence="11">
    <location>
        <begin position="102"/>
        <end position="118"/>
    </location>
</feature>
<evidence type="ECO:0000256" key="8">
    <source>
        <dbReference type="ARBA" id="ARBA00023180"/>
    </source>
</evidence>
<dbReference type="InterPro" id="IPR033124">
    <property type="entry name" value="Ser_caboxypep_his_AS"/>
</dbReference>
<evidence type="ECO:0000256" key="2">
    <source>
        <dbReference type="ARBA" id="ARBA00009431"/>
    </source>
</evidence>
<comment type="similarity">
    <text evidence="2">Belongs to the peptidase S10 family.</text>
</comment>
<dbReference type="InterPro" id="IPR001563">
    <property type="entry name" value="Peptidase_S10"/>
</dbReference>
<dbReference type="EC" id="3.4.16.6" evidence="9"/>
<comment type="subunit">
    <text evidence="10">Carboxypeptidase II is a dimer, where each monomer is composed of two chains linked by a disulfide bond.</text>
</comment>
<dbReference type="InterPro" id="IPR029058">
    <property type="entry name" value="AB_hydrolase_fold"/>
</dbReference>
<evidence type="ECO:0000256" key="1">
    <source>
        <dbReference type="ARBA" id="ARBA00001003"/>
    </source>
</evidence>
<dbReference type="Gramene" id="AET1Gv20213600.6">
    <property type="protein sequence ID" value="AET1Gv20213600.6"/>
    <property type="gene ID" value="AET1Gv20213600"/>
</dbReference>
<evidence type="ECO:0000256" key="4">
    <source>
        <dbReference type="ARBA" id="ARBA00022670"/>
    </source>
</evidence>
<feature type="region of interest" description="Disordered" evidence="11">
    <location>
        <begin position="191"/>
        <end position="220"/>
    </location>
</feature>
<dbReference type="EnsemblPlants" id="AET1Gv20213600.6">
    <property type="protein sequence ID" value="AET1Gv20213600.6"/>
    <property type="gene ID" value="AET1Gv20213600"/>
</dbReference>
<keyword evidence="8" id="KW-0325">Glycoprotein</keyword>
<keyword evidence="7" id="KW-1015">Disulfide bond</keyword>
<dbReference type="Pfam" id="PF00450">
    <property type="entry name" value="Peptidase_S10"/>
    <property type="match status" value="1"/>
</dbReference>
<name>A0A452XY56_AEGTS</name>
<reference evidence="12" key="4">
    <citation type="submission" date="2019-03" db="UniProtKB">
        <authorList>
            <consortium name="EnsemblPlants"/>
        </authorList>
    </citation>
    <scope>IDENTIFICATION</scope>
</reference>
<evidence type="ECO:0000256" key="10">
    <source>
        <dbReference type="ARBA" id="ARBA00064289"/>
    </source>
</evidence>
<dbReference type="SUPFAM" id="SSF53474">
    <property type="entry name" value="alpha/beta-Hydrolases"/>
    <property type="match status" value="1"/>
</dbReference>
<evidence type="ECO:0000256" key="7">
    <source>
        <dbReference type="ARBA" id="ARBA00023157"/>
    </source>
</evidence>
<evidence type="ECO:0000256" key="6">
    <source>
        <dbReference type="ARBA" id="ARBA00023145"/>
    </source>
</evidence>
<evidence type="ECO:0000256" key="11">
    <source>
        <dbReference type="SAM" id="MobiDB-lite"/>
    </source>
</evidence>
<comment type="catalytic activity">
    <reaction evidence="1">
        <text>Preferential release of a C-terminal arginine or lysine residue.</text>
        <dbReference type="EC" id="3.4.16.6"/>
    </reaction>
</comment>
<dbReference type="GO" id="GO:0005773">
    <property type="term" value="C:vacuole"/>
    <property type="evidence" value="ECO:0007669"/>
    <property type="project" value="TreeGrafter"/>
</dbReference>
<dbReference type="PANTHER" id="PTHR11802">
    <property type="entry name" value="SERINE PROTEASE FAMILY S10 SERINE CARBOXYPEPTIDASE"/>
    <property type="match status" value="1"/>
</dbReference>
<reference evidence="12" key="3">
    <citation type="journal article" date="2017" name="Nature">
        <title>Genome sequence of the progenitor of the wheat D genome Aegilops tauschii.</title>
        <authorList>
            <person name="Luo M.C."/>
            <person name="Gu Y.Q."/>
            <person name="Puiu D."/>
            <person name="Wang H."/>
            <person name="Twardziok S.O."/>
            <person name="Deal K.R."/>
            <person name="Huo N."/>
            <person name="Zhu T."/>
            <person name="Wang L."/>
            <person name="Wang Y."/>
            <person name="McGuire P.E."/>
            <person name="Liu S."/>
            <person name="Long H."/>
            <person name="Ramasamy R.K."/>
            <person name="Rodriguez J.C."/>
            <person name="Van S.L."/>
            <person name="Yuan L."/>
            <person name="Wang Z."/>
            <person name="Xia Z."/>
            <person name="Xiao L."/>
            <person name="Anderson O.D."/>
            <person name="Ouyang S."/>
            <person name="Liang Y."/>
            <person name="Zimin A.V."/>
            <person name="Pertea G."/>
            <person name="Qi P."/>
            <person name="Bennetzen J.L."/>
            <person name="Dai X."/>
            <person name="Dawson M.W."/>
            <person name="Muller H.G."/>
            <person name="Kugler K."/>
            <person name="Rivarola-Duarte L."/>
            <person name="Spannagl M."/>
            <person name="Mayer K.F.X."/>
            <person name="Lu F.H."/>
            <person name="Bevan M.W."/>
            <person name="Leroy P."/>
            <person name="Li P."/>
            <person name="You F.M."/>
            <person name="Sun Q."/>
            <person name="Liu Z."/>
            <person name="Lyons E."/>
            <person name="Wicker T."/>
            <person name="Salzberg S.L."/>
            <person name="Devos K.M."/>
            <person name="Dvorak J."/>
        </authorList>
    </citation>
    <scope>NUCLEOTIDE SEQUENCE [LARGE SCALE GENOMIC DNA]</scope>
    <source>
        <strain evidence="12">cv. AL8/78</strain>
    </source>
</reference>
<dbReference type="Proteomes" id="UP000015105">
    <property type="component" value="Chromosome 1D"/>
</dbReference>
<reference evidence="12" key="5">
    <citation type="journal article" date="2021" name="G3 (Bethesda)">
        <title>Aegilops tauschii genome assembly Aet v5.0 features greater sequence contiguity and improved annotation.</title>
        <authorList>
            <person name="Wang L."/>
            <person name="Zhu T."/>
            <person name="Rodriguez J.C."/>
            <person name="Deal K.R."/>
            <person name="Dubcovsky J."/>
            <person name="McGuire P.E."/>
            <person name="Lux T."/>
            <person name="Spannagl M."/>
            <person name="Mayer K.F.X."/>
            <person name="Baldrich P."/>
            <person name="Meyers B.C."/>
            <person name="Huo N."/>
            <person name="Gu Y.Q."/>
            <person name="Zhou H."/>
            <person name="Devos K.M."/>
            <person name="Bennetzen J.L."/>
            <person name="Unver T."/>
            <person name="Budak H."/>
            <person name="Gulick P.J."/>
            <person name="Galiba G."/>
            <person name="Kalapos B."/>
            <person name="Nelson D.R."/>
            <person name="Li P."/>
            <person name="You F.M."/>
            <person name="Luo M.C."/>
            <person name="Dvorak J."/>
        </authorList>
    </citation>
    <scope>NUCLEOTIDE SEQUENCE [LARGE SCALE GENOMIC DNA]</scope>
    <source>
        <strain evidence="12">cv. AL8/78</strain>
    </source>
</reference>
<evidence type="ECO:0000313" key="13">
    <source>
        <dbReference type="Proteomes" id="UP000015105"/>
    </source>
</evidence>
<keyword evidence="13" id="KW-1185">Reference proteome</keyword>
<dbReference type="FunFam" id="3.40.50.11320:FF:000003">
    <property type="entry name" value="Carboxypeptidase"/>
    <property type="match status" value="1"/>
</dbReference>
<dbReference type="PANTHER" id="PTHR11802:SF198">
    <property type="entry name" value="SERINE CARBOXYPEPTIDASE-LIKE 27"/>
    <property type="match status" value="1"/>
</dbReference>
<evidence type="ECO:0000256" key="5">
    <source>
        <dbReference type="ARBA" id="ARBA00022801"/>
    </source>
</evidence>
<dbReference type="GO" id="GO:0004185">
    <property type="term" value="F:serine-type carboxypeptidase activity"/>
    <property type="evidence" value="ECO:0007669"/>
    <property type="project" value="UniProtKB-EC"/>
</dbReference>
<sequence>YDPSSPPGSSSSSCGGGAPGGADVPPPASRRERPCRRPHSPAARAAGRGLRHVLRLHHGGRGRRTVAVLSAARGARGRPAGAARAVAQRRARLLLRRLRRVGGARSVPRHASRRRPRPQRVSLEQSGQRAVPGLAGRRGVLVHQHLLRHLHLRRQQNGARLVRLPGEVVREVPALQVPRLLHRRRELRGALRPGAVAAGPPGEQPRHQPQGLHGRQRPHRRLPRLRGDLRVLVEPRARLRRHLPTPHGGLPPRLLHPPLAGVRCRHGRRHGGAGQHRHVQPLHARLQHHLVVLLEPAAAQGALREHPDTDSPWLTGSYDPCTERYSTAYYNRRDVQMALHANVTGAMNYTWTTCSDTINTHWHDAPRSMLPIYRELIAAGLRIWVFSGDTDAVVPLTATRYSIGALGLPTTTSWHPWYDDQEVGGWSQVYKGLTLVSVRGAGHEVPLHRPRQALVLFQYFLQGKPMPGQTKNATLA</sequence>
<reference evidence="13" key="2">
    <citation type="journal article" date="2017" name="Nat. Plants">
        <title>The Aegilops tauschii genome reveals multiple impacts of transposons.</title>
        <authorList>
            <person name="Zhao G."/>
            <person name="Zou C."/>
            <person name="Li K."/>
            <person name="Wang K."/>
            <person name="Li T."/>
            <person name="Gao L."/>
            <person name="Zhang X."/>
            <person name="Wang H."/>
            <person name="Yang Z."/>
            <person name="Liu X."/>
            <person name="Jiang W."/>
            <person name="Mao L."/>
            <person name="Kong X."/>
            <person name="Jiao Y."/>
            <person name="Jia J."/>
        </authorList>
    </citation>
    <scope>NUCLEOTIDE SEQUENCE [LARGE SCALE GENOMIC DNA]</scope>
    <source>
        <strain evidence="13">cv. AL8/78</strain>
    </source>
</reference>
<dbReference type="PROSITE" id="PS00560">
    <property type="entry name" value="CARBOXYPEPT_SER_HIS"/>
    <property type="match status" value="1"/>
</dbReference>
<evidence type="ECO:0000256" key="9">
    <source>
        <dbReference type="ARBA" id="ARBA00038895"/>
    </source>
</evidence>
<keyword evidence="6" id="KW-0865">Zymogen</keyword>